<dbReference type="OrthoDB" id="6636741at2"/>
<evidence type="ECO:0000256" key="4">
    <source>
        <dbReference type="ARBA" id="ARBA00022525"/>
    </source>
</evidence>
<comment type="caution">
    <text evidence="8">The sequence shown here is derived from an EMBL/GenBank/DDBJ whole genome shotgun (WGS) entry which is preliminary data.</text>
</comment>
<dbReference type="GO" id="GO:0005886">
    <property type="term" value="C:plasma membrane"/>
    <property type="evidence" value="ECO:0007669"/>
    <property type="project" value="UniProtKB-SubCell"/>
</dbReference>
<keyword evidence="9" id="KW-1185">Reference proteome</keyword>
<dbReference type="PROSITE" id="PS51756">
    <property type="entry name" value="LXG"/>
    <property type="match status" value="1"/>
</dbReference>
<proteinExistence type="inferred from homology"/>
<evidence type="ECO:0000313" key="9">
    <source>
        <dbReference type="Proteomes" id="UP000295416"/>
    </source>
</evidence>
<dbReference type="Gene3D" id="3.40.570.10">
    <property type="entry name" value="Extracellular Endonuclease, subunit A"/>
    <property type="match status" value="1"/>
</dbReference>
<organism evidence="8 9">
    <name type="scientific">Scopulibacillus darangshiensis</name>
    <dbReference type="NCBI Taxonomy" id="442528"/>
    <lineage>
        <taxon>Bacteria</taxon>
        <taxon>Bacillati</taxon>
        <taxon>Bacillota</taxon>
        <taxon>Bacilli</taxon>
        <taxon>Bacillales</taxon>
        <taxon>Sporolactobacillaceae</taxon>
        <taxon>Scopulibacillus</taxon>
    </lineage>
</organism>
<protein>
    <submittedName>
        <fullName evidence="8">Putative ribonuclease toxin of YeeF-YezG toxin-antitoxin module</fullName>
    </submittedName>
</protein>
<keyword evidence="4" id="KW-0964">Secreted</keyword>
<dbReference type="Proteomes" id="UP000295416">
    <property type="component" value="Unassembled WGS sequence"/>
</dbReference>
<gene>
    <name evidence="8" type="ORF">EV207_103108</name>
</gene>
<dbReference type="Pfam" id="PF13930">
    <property type="entry name" value="Endonuclea_NS_2"/>
    <property type="match status" value="1"/>
</dbReference>
<evidence type="ECO:0000259" key="7">
    <source>
        <dbReference type="PROSITE" id="PS51756"/>
    </source>
</evidence>
<dbReference type="InterPro" id="IPR051768">
    <property type="entry name" value="Bact_secretion_toxin"/>
</dbReference>
<dbReference type="InterPro" id="IPR006829">
    <property type="entry name" value="LXG_dom"/>
</dbReference>
<dbReference type="EMBL" id="SLXK01000003">
    <property type="protein sequence ID" value="TCP31225.1"/>
    <property type="molecule type" value="Genomic_DNA"/>
</dbReference>
<dbReference type="GO" id="GO:0005576">
    <property type="term" value="C:extracellular region"/>
    <property type="evidence" value="ECO:0007669"/>
    <property type="project" value="UniProtKB-SubCell"/>
</dbReference>
<dbReference type="InterPro" id="IPR044929">
    <property type="entry name" value="DNA/RNA_non-sp_Endonuclease_sf"/>
</dbReference>
<keyword evidence="5" id="KW-0472">Membrane</keyword>
<evidence type="ECO:0000256" key="1">
    <source>
        <dbReference type="ARBA" id="ARBA00004236"/>
    </source>
</evidence>
<sequence>MKAATGGGGGTSAHKVYDAKALVAAMKERHGHYETLQGELKSLRNAMLDMTKLDDALQGKGADAIKGFYHAQVDVVDAWLDFIKVQLAFFKSVSAATEDKDLGGNTVVDLDFLIEDLYRSDTRAKDIVEGQKEDLQKIFDGIQDILSLEVFDSGEFEDKIGEAEKERHNTIEKVTTLDSELTDEYGLSETEQNYVGALYGALINATSQNGKISPLNFNAKAYHSSDIYKLKDKVEKNTKDYLTFKDKQEEARRLKKKQEEMENRPWYEKTWDTVCNFTGEVSGYYDYKRASEGIDPVTGRKLSNAERITAGAMAAAGFIPIIGWAGRALKGGRAIYKTAKGLRAADHMLDAYKTSKSLDILRKSEMGIYGLVTANGFGEAMTGKDMFGNKLTDEQRKNSAISAFTMLGIGGAARAVDKYGAKLPYSKHYAATKVAEAKKSMQALKHKVGRFEVPTRIRSEAMATPTGHTFKMYHVEKQTLSKVKNNLAARRADDVSGGGSRSVGGTGEGITKVKYGDHFTKINRKKALKPNVEYTSKEGYTYRTDDEGRITSCKGKLVLGNGKRSGYFQKKVGGVFRKSGDDGGHLIATIFKGSGGLDNLVPMDANLNRGAYKSLENTWGKALSAGDNVDISVKPIYKGDSLRPVKFEIKYKIGNDDPIKVKLRNQPGG</sequence>
<dbReference type="Pfam" id="PF04740">
    <property type="entry name" value="LXG"/>
    <property type="match status" value="1"/>
</dbReference>
<accession>A0A4R2PBF0</accession>
<feature type="domain" description="LXG" evidence="7">
    <location>
        <begin position="13"/>
        <end position="248"/>
    </location>
</feature>
<dbReference type="Pfam" id="PF14449">
    <property type="entry name" value="PT-TG"/>
    <property type="match status" value="1"/>
</dbReference>
<dbReference type="InterPro" id="IPR044927">
    <property type="entry name" value="Endonuclea_NS_2"/>
</dbReference>
<evidence type="ECO:0000256" key="5">
    <source>
        <dbReference type="ARBA" id="ARBA00023136"/>
    </source>
</evidence>
<reference evidence="8 9" key="1">
    <citation type="submission" date="2019-03" db="EMBL/GenBank/DDBJ databases">
        <title>Genomic Encyclopedia of Type Strains, Phase IV (KMG-IV): sequencing the most valuable type-strain genomes for metagenomic binning, comparative biology and taxonomic classification.</title>
        <authorList>
            <person name="Goeker M."/>
        </authorList>
    </citation>
    <scope>NUCLEOTIDE SEQUENCE [LARGE SCALE GENOMIC DNA]</scope>
    <source>
        <strain evidence="8 9">DSM 19377</strain>
    </source>
</reference>
<evidence type="ECO:0000256" key="3">
    <source>
        <dbReference type="ARBA" id="ARBA00022475"/>
    </source>
</evidence>
<dbReference type="RefSeq" id="WP_132743791.1">
    <property type="nucleotide sequence ID" value="NZ_SLXK01000003.1"/>
</dbReference>
<keyword evidence="3" id="KW-1003">Cell membrane</keyword>
<name>A0A4R2PBF0_9BACL</name>
<dbReference type="PANTHER" id="PTHR34976">
    <property type="entry name" value="RIBONUCLEASE YQCG-RELATED"/>
    <property type="match status" value="1"/>
</dbReference>
<dbReference type="AlphaFoldDB" id="A0A4R2PBF0"/>
<evidence type="ECO:0000313" key="8">
    <source>
        <dbReference type="EMBL" id="TCP31225.1"/>
    </source>
</evidence>
<evidence type="ECO:0000256" key="2">
    <source>
        <dbReference type="ARBA" id="ARBA00004613"/>
    </source>
</evidence>
<comment type="similarity">
    <text evidence="6">In the N-terminal section; belongs to the LXG family.</text>
</comment>
<dbReference type="InterPro" id="IPR027797">
    <property type="entry name" value="PT-TG_dom"/>
</dbReference>
<dbReference type="PANTHER" id="PTHR34976:SF2">
    <property type="entry name" value="TYPE VII SECRETION SYSTEM PROTEIN ESSD"/>
    <property type="match status" value="1"/>
</dbReference>
<evidence type="ECO:0000256" key="6">
    <source>
        <dbReference type="ARBA" id="ARBA00034117"/>
    </source>
</evidence>
<comment type="subcellular location">
    <subcellularLocation>
        <location evidence="1">Cell membrane</location>
    </subcellularLocation>
    <subcellularLocation>
        <location evidence="2">Secreted</location>
    </subcellularLocation>
</comment>